<sequence length="110" mass="12557">MSKFDEKMTAYEASMAKINVKPDLELLRKVAKGLGPSIYNNDSNKVACSDKTELQRVVDNFCKKKLGMTDEDKAMNAVQAACQKYTERSKHRPVFYYLVVKELGLESHYN</sequence>
<evidence type="ECO:0000313" key="2">
    <source>
        <dbReference type="Proteomes" id="UP000308528"/>
    </source>
</evidence>
<dbReference type="InterPro" id="IPR021274">
    <property type="entry name" value="DUF2853"/>
</dbReference>
<keyword evidence="2" id="KW-1185">Reference proteome</keyword>
<accession>A0A4S4NKH0</accession>
<evidence type="ECO:0000313" key="1">
    <source>
        <dbReference type="EMBL" id="THH39297.1"/>
    </source>
</evidence>
<reference evidence="1 2" key="1">
    <citation type="submission" date="2019-04" db="EMBL/GenBank/DDBJ databases">
        <title>Lewinella litorea sp. nov., isolated from a marine sand.</title>
        <authorList>
            <person name="Yoon J.-H."/>
        </authorList>
    </citation>
    <scope>NUCLEOTIDE SEQUENCE [LARGE SCALE GENOMIC DNA]</scope>
    <source>
        <strain evidence="1 2">HSMS-39</strain>
    </source>
</reference>
<dbReference type="SUPFAM" id="SSF158587">
    <property type="entry name" value="Jann4075-like"/>
    <property type="match status" value="1"/>
</dbReference>
<organism evidence="1 2">
    <name type="scientific">Neolewinella litorea</name>
    <dbReference type="NCBI Taxonomy" id="2562452"/>
    <lineage>
        <taxon>Bacteria</taxon>
        <taxon>Pseudomonadati</taxon>
        <taxon>Bacteroidota</taxon>
        <taxon>Saprospiria</taxon>
        <taxon>Saprospirales</taxon>
        <taxon>Lewinellaceae</taxon>
        <taxon>Neolewinella</taxon>
    </lineage>
</organism>
<dbReference type="OrthoDB" id="9812542at2"/>
<dbReference type="Proteomes" id="UP000308528">
    <property type="component" value="Unassembled WGS sequence"/>
</dbReference>
<dbReference type="InterPro" id="IPR023154">
    <property type="entry name" value="Jann4075-like_sf"/>
</dbReference>
<dbReference type="EMBL" id="SRSF01000004">
    <property type="protein sequence ID" value="THH39297.1"/>
    <property type="molecule type" value="Genomic_DNA"/>
</dbReference>
<name>A0A4S4NKH0_9BACT</name>
<comment type="caution">
    <text evidence="1">The sequence shown here is derived from an EMBL/GenBank/DDBJ whole genome shotgun (WGS) entry which is preliminary data.</text>
</comment>
<gene>
    <name evidence="1" type="ORF">E4021_11100</name>
</gene>
<dbReference type="AlphaFoldDB" id="A0A4S4NKH0"/>
<dbReference type="Pfam" id="PF11015">
    <property type="entry name" value="DUF2853"/>
    <property type="match status" value="1"/>
</dbReference>
<protein>
    <submittedName>
        <fullName evidence="1">DUF2853 family protein</fullName>
    </submittedName>
</protein>
<proteinExistence type="predicted"/>
<dbReference type="Gene3D" id="1.10.238.120">
    <property type="entry name" value="Jann4075-like"/>
    <property type="match status" value="1"/>
</dbReference>